<gene>
    <name evidence="7" type="ORF">OFUS_LOCUS5617</name>
</gene>
<accession>A0A8S4NBZ1</accession>
<sequence>MVNQTLLGLIALRGGIMASNNLLRRIYHTLAPAIRIAEQTTRPLFSDRYLLYTNTGITVFLSGTGDFLVQHYDIVQGRQDYWDPLRTLRLATSGVFIGPMCHYWYRFLDRVIPGRTIKAVSKKIFWDQLIFSPVNISTFFIVVGIIEGQSLKSLYQELKCKGPTLFKAELMIWPPAQLMNFAVVPLRFRVLFDNTVSLGFDWYYSHVKHNHPSGDESEDDNNEKFINEIHINVNESNQRKDNHSCTSDDKNNL</sequence>
<dbReference type="OrthoDB" id="5345392at2759"/>
<evidence type="ECO:0000256" key="1">
    <source>
        <dbReference type="ARBA" id="ARBA00004141"/>
    </source>
</evidence>
<organism evidence="7 8">
    <name type="scientific">Owenia fusiformis</name>
    <name type="common">Polychaete worm</name>
    <dbReference type="NCBI Taxonomy" id="6347"/>
    <lineage>
        <taxon>Eukaryota</taxon>
        <taxon>Metazoa</taxon>
        <taxon>Spiralia</taxon>
        <taxon>Lophotrochozoa</taxon>
        <taxon>Annelida</taxon>
        <taxon>Polychaeta</taxon>
        <taxon>Sedentaria</taxon>
        <taxon>Canalipalpata</taxon>
        <taxon>Sabellida</taxon>
        <taxon>Oweniida</taxon>
        <taxon>Oweniidae</taxon>
        <taxon>Owenia</taxon>
    </lineage>
</organism>
<keyword evidence="3" id="KW-0812">Transmembrane</keyword>
<dbReference type="GO" id="GO:0005739">
    <property type="term" value="C:mitochondrion"/>
    <property type="evidence" value="ECO:0007669"/>
    <property type="project" value="TreeGrafter"/>
</dbReference>
<reference evidence="7" key="1">
    <citation type="submission" date="2022-03" db="EMBL/GenBank/DDBJ databases">
        <authorList>
            <person name="Martin C."/>
        </authorList>
    </citation>
    <scope>NUCLEOTIDE SEQUENCE</scope>
</reference>
<dbReference type="Proteomes" id="UP000749559">
    <property type="component" value="Unassembled WGS sequence"/>
</dbReference>
<name>A0A8S4NBZ1_OWEFU</name>
<evidence type="ECO:0000256" key="6">
    <source>
        <dbReference type="RuleBase" id="RU363053"/>
    </source>
</evidence>
<comment type="subcellular location">
    <subcellularLocation>
        <location evidence="1">Membrane</location>
        <topology evidence="1">Multi-pass membrane protein</topology>
    </subcellularLocation>
</comment>
<keyword evidence="8" id="KW-1185">Reference proteome</keyword>
<dbReference type="PROSITE" id="PS01302">
    <property type="entry name" value="UPF0758"/>
    <property type="match status" value="1"/>
</dbReference>
<evidence type="ECO:0000256" key="5">
    <source>
        <dbReference type="ARBA" id="ARBA00023136"/>
    </source>
</evidence>
<evidence type="ECO:0000313" key="8">
    <source>
        <dbReference type="Proteomes" id="UP000749559"/>
    </source>
</evidence>
<comment type="caution">
    <text evidence="7">The sequence shown here is derived from an EMBL/GenBank/DDBJ whole genome shotgun (WGS) entry which is preliminary data.</text>
</comment>
<proteinExistence type="inferred from homology"/>
<dbReference type="GO" id="GO:0061668">
    <property type="term" value="P:mitochondrial ribosome assembly"/>
    <property type="evidence" value="ECO:0007669"/>
    <property type="project" value="TreeGrafter"/>
</dbReference>
<protein>
    <recommendedName>
        <fullName evidence="9">Mpv17-like protein 2</fullName>
    </recommendedName>
</protein>
<evidence type="ECO:0008006" key="9">
    <source>
        <dbReference type="Google" id="ProtNLM"/>
    </source>
</evidence>
<dbReference type="PANTHER" id="PTHR11266">
    <property type="entry name" value="PEROXISOMAL MEMBRANE PROTEIN 2, PXMP2 MPV17"/>
    <property type="match status" value="1"/>
</dbReference>
<dbReference type="Pfam" id="PF04117">
    <property type="entry name" value="Mpv17_PMP22"/>
    <property type="match status" value="1"/>
</dbReference>
<dbReference type="GO" id="GO:0016020">
    <property type="term" value="C:membrane"/>
    <property type="evidence" value="ECO:0007669"/>
    <property type="project" value="UniProtKB-SubCell"/>
</dbReference>
<keyword evidence="4" id="KW-1133">Transmembrane helix</keyword>
<evidence type="ECO:0000313" key="7">
    <source>
        <dbReference type="EMBL" id="CAH1778744.1"/>
    </source>
</evidence>
<keyword evidence="5" id="KW-0472">Membrane</keyword>
<evidence type="ECO:0000256" key="2">
    <source>
        <dbReference type="ARBA" id="ARBA00006824"/>
    </source>
</evidence>
<dbReference type="InterPro" id="IPR020891">
    <property type="entry name" value="UPF0758_CS"/>
</dbReference>
<evidence type="ECO:0000256" key="4">
    <source>
        <dbReference type="ARBA" id="ARBA00022989"/>
    </source>
</evidence>
<comment type="similarity">
    <text evidence="2 6">Belongs to the peroxisomal membrane protein PXMP2/4 family.</text>
</comment>
<dbReference type="EMBL" id="CAIIXF020000003">
    <property type="protein sequence ID" value="CAH1778744.1"/>
    <property type="molecule type" value="Genomic_DNA"/>
</dbReference>
<dbReference type="PANTHER" id="PTHR11266:SF8">
    <property type="entry name" value="MPV17-LIKE PROTEIN 2"/>
    <property type="match status" value="1"/>
</dbReference>
<dbReference type="AlphaFoldDB" id="A0A8S4NBZ1"/>
<dbReference type="InterPro" id="IPR007248">
    <property type="entry name" value="Mpv17_PMP22"/>
</dbReference>
<evidence type="ECO:0000256" key="3">
    <source>
        <dbReference type="ARBA" id="ARBA00022692"/>
    </source>
</evidence>